<gene>
    <name evidence="2" type="ORF">AAIR29_04100</name>
</gene>
<feature type="region of interest" description="Disordered" evidence="1">
    <location>
        <begin position="45"/>
        <end position="82"/>
    </location>
</feature>
<organism evidence="2 3">
    <name type="scientific">Psychrobacter saeujeotis</name>
    <dbReference type="NCBI Taxonomy" id="3143436"/>
    <lineage>
        <taxon>Bacteria</taxon>
        <taxon>Pseudomonadati</taxon>
        <taxon>Pseudomonadota</taxon>
        <taxon>Gammaproteobacteria</taxon>
        <taxon>Moraxellales</taxon>
        <taxon>Moraxellaceae</taxon>
        <taxon>Psychrobacter</taxon>
    </lineage>
</organism>
<dbReference type="EMBL" id="JBDGHN010000002">
    <property type="protein sequence ID" value="MEN2750809.1"/>
    <property type="molecule type" value="Genomic_DNA"/>
</dbReference>
<evidence type="ECO:0008006" key="4">
    <source>
        <dbReference type="Google" id="ProtNLM"/>
    </source>
</evidence>
<sequence length="122" mass="13209">MHYTAIIKDGGLFIPNVFSDLNDGSSHIVQVEVDIAAVRQQLSADEAPKTAVAKKSVAKAAKKPTSRPAKKDTKTAEDTDVSTLRKSALDELEALDDSELSEIFKAYMNDGQESSQISLENL</sequence>
<evidence type="ECO:0000313" key="2">
    <source>
        <dbReference type="EMBL" id="MEN2750809.1"/>
    </source>
</evidence>
<name>A0ABU9X763_9GAMM</name>
<evidence type="ECO:0000256" key="1">
    <source>
        <dbReference type="SAM" id="MobiDB-lite"/>
    </source>
</evidence>
<protein>
    <recommendedName>
        <fullName evidence="4">RelB/StbD replicon stabilization protein (Antitoxin to RelE/StbE)</fullName>
    </recommendedName>
</protein>
<reference evidence="2 3" key="1">
    <citation type="submission" date="2024-05" db="EMBL/GenBank/DDBJ databases">
        <authorList>
            <person name="Kim H.-Y."/>
            <person name="Kim E."/>
            <person name="Cai Y."/>
            <person name="Yang S.-M."/>
            <person name="Lee W."/>
        </authorList>
    </citation>
    <scope>NUCLEOTIDE SEQUENCE [LARGE SCALE GENOMIC DNA]</scope>
    <source>
        <strain evidence="2 3">FBL11</strain>
    </source>
</reference>
<comment type="caution">
    <text evidence="2">The sequence shown here is derived from an EMBL/GenBank/DDBJ whole genome shotgun (WGS) entry which is preliminary data.</text>
</comment>
<evidence type="ECO:0000313" key="3">
    <source>
        <dbReference type="Proteomes" id="UP001461960"/>
    </source>
</evidence>
<feature type="compositionally biased region" description="Basic residues" evidence="1">
    <location>
        <begin position="56"/>
        <end position="65"/>
    </location>
</feature>
<dbReference type="Proteomes" id="UP001461960">
    <property type="component" value="Unassembled WGS sequence"/>
</dbReference>
<proteinExistence type="predicted"/>
<accession>A0ABU9X763</accession>
<dbReference type="RefSeq" id="WP_299215962.1">
    <property type="nucleotide sequence ID" value="NZ_JBDGHN010000002.1"/>
</dbReference>
<keyword evidence="3" id="KW-1185">Reference proteome</keyword>